<evidence type="ECO:0000256" key="1">
    <source>
        <dbReference type="SAM" id="Coils"/>
    </source>
</evidence>
<dbReference type="PANTHER" id="PTHR43019:SF23">
    <property type="entry name" value="PROTEASE DO-LIKE 5, CHLOROPLASTIC"/>
    <property type="match status" value="1"/>
</dbReference>
<reference evidence="5 6" key="1">
    <citation type="submission" date="2018-09" db="EMBL/GenBank/DDBJ databases">
        <title>Altererythrobacter sp.Ery1 and Ery12, the genome sequencing of novel strains in genus Alterythrobacter.</title>
        <authorList>
            <person name="Cheng H."/>
            <person name="Wu Y.-H."/>
            <person name="Fang C."/>
            <person name="Xu X.-W."/>
        </authorList>
    </citation>
    <scope>NUCLEOTIDE SEQUENCE [LARGE SCALE GENOMIC DNA]</scope>
    <source>
        <strain evidence="5 6">Ery12</strain>
    </source>
</reference>
<evidence type="ECO:0000256" key="4">
    <source>
        <dbReference type="SAM" id="SignalP"/>
    </source>
</evidence>
<feature type="transmembrane region" description="Helical" evidence="3">
    <location>
        <begin position="298"/>
        <end position="319"/>
    </location>
</feature>
<feature type="transmembrane region" description="Helical" evidence="3">
    <location>
        <begin position="331"/>
        <end position="349"/>
    </location>
</feature>
<dbReference type="OrthoDB" id="9766361at2"/>
<feature type="signal peptide" evidence="4">
    <location>
        <begin position="1"/>
        <end position="23"/>
    </location>
</feature>
<feature type="chain" id="PRO_5019566870" evidence="4">
    <location>
        <begin position="24"/>
        <end position="522"/>
    </location>
</feature>
<protein>
    <submittedName>
        <fullName evidence="5">Serine protease</fullName>
    </submittedName>
</protein>
<keyword evidence="5" id="KW-0378">Hydrolase</keyword>
<dbReference type="EMBL" id="RAHJ01000019">
    <property type="protein sequence ID" value="RJX66733.1"/>
    <property type="molecule type" value="Genomic_DNA"/>
</dbReference>
<dbReference type="InterPro" id="IPR043504">
    <property type="entry name" value="Peptidase_S1_PA_chymotrypsin"/>
</dbReference>
<dbReference type="Pfam" id="PF13365">
    <property type="entry name" value="Trypsin_2"/>
    <property type="match status" value="1"/>
</dbReference>
<dbReference type="GO" id="GO:0006508">
    <property type="term" value="P:proteolysis"/>
    <property type="evidence" value="ECO:0007669"/>
    <property type="project" value="UniProtKB-KW"/>
</dbReference>
<feature type="region of interest" description="Disordered" evidence="2">
    <location>
        <begin position="366"/>
        <end position="385"/>
    </location>
</feature>
<dbReference type="PRINTS" id="PR00834">
    <property type="entry name" value="PROTEASES2C"/>
</dbReference>
<keyword evidence="4" id="KW-0732">Signal</keyword>
<proteinExistence type="predicted"/>
<gene>
    <name evidence="5" type="ORF">D6858_10110</name>
</gene>
<dbReference type="SUPFAM" id="SSF50494">
    <property type="entry name" value="Trypsin-like serine proteases"/>
    <property type="match status" value="1"/>
</dbReference>
<keyword evidence="1" id="KW-0175">Coiled coil</keyword>
<keyword evidence="6" id="KW-1185">Reference proteome</keyword>
<dbReference type="Proteomes" id="UP000284322">
    <property type="component" value="Unassembled WGS sequence"/>
</dbReference>
<dbReference type="GO" id="GO:0004252">
    <property type="term" value="F:serine-type endopeptidase activity"/>
    <property type="evidence" value="ECO:0007669"/>
    <property type="project" value="InterPro"/>
</dbReference>
<evidence type="ECO:0000256" key="3">
    <source>
        <dbReference type="SAM" id="Phobius"/>
    </source>
</evidence>
<keyword evidence="3" id="KW-0812">Transmembrane</keyword>
<dbReference type="RefSeq" id="WP_120109813.1">
    <property type="nucleotide sequence ID" value="NZ_RAHJ01000019.1"/>
</dbReference>
<evidence type="ECO:0000313" key="6">
    <source>
        <dbReference type="Proteomes" id="UP000284322"/>
    </source>
</evidence>
<feature type="coiled-coil region" evidence="1">
    <location>
        <begin position="250"/>
        <end position="295"/>
    </location>
</feature>
<keyword evidence="3" id="KW-0472">Membrane</keyword>
<dbReference type="Gene3D" id="2.40.10.10">
    <property type="entry name" value="Trypsin-like serine proteases"/>
    <property type="match status" value="2"/>
</dbReference>
<dbReference type="InterPro" id="IPR001940">
    <property type="entry name" value="Peptidase_S1C"/>
</dbReference>
<dbReference type="InterPro" id="IPR009003">
    <property type="entry name" value="Peptidase_S1_PA"/>
</dbReference>
<evidence type="ECO:0000256" key="2">
    <source>
        <dbReference type="SAM" id="MobiDB-lite"/>
    </source>
</evidence>
<organism evidence="5 6">
    <name type="scientific">Tsuneonella suprasediminis</name>
    <dbReference type="NCBI Taxonomy" id="2306996"/>
    <lineage>
        <taxon>Bacteria</taxon>
        <taxon>Pseudomonadati</taxon>
        <taxon>Pseudomonadota</taxon>
        <taxon>Alphaproteobacteria</taxon>
        <taxon>Sphingomonadales</taxon>
        <taxon>Erythrobacteraceae</taxon>
        <taxon>Tsuneonella</taxon>
    </lineage>
</organism>
<evidence type="ECO:0000313" key="5">
    <source>
        <dbReference type="EMBL" id="RJX66733.1"/>
    </source>
</evidence>
<dbReference type="AlphaFoldDB" id="A0A419QZU1"/>
<sequence>MGRLLALLAALCAFAIVPAPAQAEPADIAAAARGVVRVVIMATDGDQVYPISHGTGFAVTPTRIVTNAHVVRQAQMDDTLRIAVVPPDGDGASYARIVTVAAAKDLALVEITDGLRLPPLTIAGNPASDGDEVAAVGFPMNVDRAQGLDIGDIFKPQQPVKSRGFISGSRPTRDFDTVLHTAPIARGNSGGPLLDSCGRVLGVNSFGAESDGADAEFYFAVSDRELLPFLRDNGISPAVNAMPCRSMAQLDAAERERMAAEQATARAQLAARAEADRTARERAQLEAQLSVMSERENAMALAMVLLLIACGAGIAAYAARNRDDGGKRMRIYGAVAAAATVTALAIWFTRPGLDAIDRKVTEAMNARGDADDSGGEAENAAAAKNGGGQELVCTIEPGRSRIVSQPPEDMAFAWSESGCVNHRTQYGFADGKWSRLFVPNDEDSVSVNSYDPDSRTFRTDRYPLSQSAMAAARAARGKYTAPACGAASAASRLGEMQSGVVSLLTSQPNERLVYSCKPKAGG</sequence>
<accession>A0A419QZU1</accession>
<dbReference type="PANTHER" id="PTHR43019">
    <property type="entry name" value="SERINE ENDOPROTEASE DEGS"/>
    <property type="match status" value="1"/>
</dbReference>
<comment type="caution">
    <text evidence="5">The sequence shown here is derived from an EMBL/GenBank/DDBJ whole genome shotgun (WGS) entry which is preliminary data.</text>
</comment>
<name>A0A419QZU1_9SPHN</name>
<keyword evidence="5" id="KW-0645">Protease</keyword>
<keyword evidence="3" id="KW-1133">Transmembrane helix</keyword>